<dbReference type="Ensembl" id="ENSHCOT00000027859.1">
    <property type="protein sequence ID" value="ENSHCOP00000014881.1"/>
    <property type="gene ID" value="ENSHCOG00000018496.1"/>
</dbReference>
<reference evidence="9" key="2">
    <citation type="submission" date="2025-09" db="UniProtKB">
        <authorList>
            <consortium name="Ensembl"/>
        </authorList>
    </citation>
    <scope>IDENTIFICATION</scope>
</reference>
<dbReference type="Gene3D" id="1.20.5.350">
    <property type="match status" value="1"/>
</dbReference>
<evidence type="ECO:0000313" key="9">
    <source>
        <dbReference type="Ensembl" id="ENSHCOP00000014881.1"/>
    </source>
</evidence>
<feature type="compositionally biased region" description="Basic and acidic residues" evidence="8">
    <location>
        <begin position="128"/>
        <end position="169"/>
    </location>
</feature>
<organism evidence="9 10">
    <name type="scientific">Hippocampus comes</name>
    <name type="common">Tiger tail seahorse</name>
    <dbReference type="NCBI Taxonomy" id="109280"/>
    <lineage>
        <taxon>Eukaryota</taxon>
        <taxon>Metazoa</taxon>
        <taxon>Chordata</taxon>
        <taxon>Craniata</taxon>
        <taxon>Vertebrata</taxon>
        <taxon>Euteleostomi</taxon>
        <taxon>Actinopterygii</taxon>
        <taxon>Neopterygii</taxon>
        <taxon>Teleostei</taxon>
        <taxon>Neoteleostei</taxon>
        <taxon>Acanthomorphata</taxon>
        <taxon>Syngnathiaria</taxon>
        <taxon>Syngnathiformes</taxon>
        <taxon>Syngnathoidei</taxon>
        <taxon>Syngnathidae</taxon>
        <taxon>Hippocampus</taxon>
    </lineage>
</organism>
<dbReference type="GO" id="GO:0005861">
    <property type="term" value="C:troponin complex"/>
    <property type="evidence" value="ECO:0007669"/>
    <property type="project" value="InterPro"/>
</dbReference>
<keyword evidence="4" id="KW-0514">Muscle protein</keyword>
<protein>
    <recommendedName>
        <fullName evidence="5">Troponin T, slow skeletal muscle</fullName>
    </recommendedName>
    <alternativeName>
        <fullName evidence="6">Slow skeletal muscle troponin T</fullName>
    </alternativeName>
</protein>
<dbReference type="GO" id="GO:0005523">
    <property type="term" value="F:tropomyosin binding"/>
    <property type="evidence" value="ECO:0007669"/>
    <property type="project" value="TreeGrafter"/>
</dbReference>
<dbReference type="InterPro" id="IPR001978">
    <property type="entry name" value="Troponin"/>
</dbReference>
<dbReference type="GO" id="GO:0031014">
    <property type="term" value="F:troponin T binding"/>
    <property type="evidence" value="ECO:0007669"/>
    <property type="project" value="TreeGrafter"/>
</dbReference>
<dbReference type="Pfam" id="PF00992">
    <property type="entry name" value="Troponin"/>
    <property type="match status" value="1"/>
</dbReference>
<evidence type="ECO:0000256" key="6">
    <source>
        <dbReference type="ARBA" id="ARBA00043016"/>
    </source>
</evidence>
<dbReference type="InterPro" id="IPR027707">
    <property type="entry name" value="TNNT"/>
</dbReference>
<evidence type="ECO:0000256" key="2">
    <source>
        <dbReference type="ARBA" id="ARBA00008330"/>
    </source>
</evidence>
<evidence type="ECO:0000256" key="4">
    <source>
        <dbReference type="ARBA" id="ARBA00023179"/>
    </source>
</evidence>
<dbReference type="PANTHER" id="PTHR11521:SF6">
    <property type="entry name" value="TROPONIN T, SLOW SKELETAL MUSCLE"/>
    <property type="match status" value="1"/>
</dbReference>
<evidence type="ECO:0000256" key="8">
    <source>
        <dbReference type="SAM" id="MobiDB-lite"/>
    </source>
</evidence>
<proteinExistence type="inferred from homology"/>
<sequence length="270" mass="31726">MFRRPLATQLAPPKIPEGERVDFDVCSPHFLFHLKSLQHCDKVTKTSAWQLCGSFEFDSVESLSFGIPVMIVRRLKVLSSVCHQDIHRKRMEKDLLELQTLIDVHFEQRKKEEEELIGLKSRIESRRAERAEQQRVRAEKERDRQSRIAEERQRKEDEEAKKRAEDEAKKKKVLSNMGAHFGGFLAKVEQRRGKTQTGREIKKKTLSERKQPLAIDDLREDALRKRAGEMWQCIYQLESEKFDLAEKMKRQKYEVSKKGHGKGKVGGRWK</sequence>
<dbReference type="GO" id="GO:0045214">
    <property type="term" value="P:sarcomere organization"/>
    <property type="evidence" value="ECO:0007669"/>
    <property type="project" value="TreeGrafter"/>
</dbReference>
<dbReference type="GeneTree" id="ENSGT00940000160609"/>
<feature type="compositionally biased region" description="Basic residues" evidence="8">
    <location>
        <begin position="258"/>
        <end position="270"/>
    </location>
</feature>
<dbReference type="AlphaFoldDB" id="A0A3Q2YAT0"/>
<dbReference type="GO" id="GO:0006937">
    <property type="term" value="P:regulation of muscle contraction"/>
    <property type="evidence" value="ECO:0007669"/>
    <property type="project" value="InterPro"/>
</dbReference>
<evidence type="ECO:0000313" key="10">
    <source>
        <dbReference type="Proteomes" id="UP000264820"/>
    </source>
</evidence>
<dbReference type="GO" id="GO:0031444">
    <property type="term" value="P:slow-twitch skeletal muscle fiber contraction"/>
    <property type="evidence" value="ECO:0007669"/>
    <property type="project" value="TreeGrafter"/>
</dbReference>
<evidence type="ECO:0000256" key="5">
    <source>
        <dbReference type="ARBA" id="ARBA00040072"/>
    </source>
</evidence>
<dbReference type="SUPFAM" id="SSF90250">
    <property type="entry name" value="Troponin coil-coiled subunits"/>
    <property type="match status" value="1"/>
</dbReference>
<comment type="function">
    <text evidence="1">Troponin T is the tropomyosin-binding subunit of troponin, the thin filament regulatory complex which confers calcium-sensitivity to striated muscle actomyosin ATPase activity.</text>
</comment>
<keyword evidence="3" id="KW-0597">Phosphoprotein</keyword>
<evidence type="ECO:0000256" key="1">
    <source>
        <dbReference type="ARBA" id="ARBA00003363"/>
    </source>
</evidence>
<evidence type="ECO:0000256" key="3">
    <source>
        <dbReference type="ARBA" id="ARBA00022553"/>
    </source>
</evidence>
<evidence type="ECO:0000256" key="7">
    <source>
        <dbReference type="ARBA" id="ARBA00044035"/>
    </source>
</evidence>
<feature type="region of interest" description="Disordered" evidence="8">
    <location>
        <begin position="251"/>
        <end position="270"/>
    </location>
</feature>
<comment type="subunit">
    <text evidence="7">Interacts with TPM3.</text>
</comment>
<name>A0A3Q2YAT0_HIPCM</name>
<dbReference type="PANTHER" id="PTHR11521">
    <property type="entry name" value="TROPONIN T"/>
    <property type="match status" value="1"/>
</dbReference>
<keyword evidence="10" id="KW-1185">Reference proteome</keyword>
<dbReference type="InterPro" id="IPR038077">
    <property type="entry name" value="Troponin_sf"/>
</dbReference>
<accession>A0A3Q2YAT0</accession>
<dbReference type="Proteomes" id="UP000264820">
    <property type="component" value="Unplaced"/>
</dbReference>
<feature type="region of interest" description="Disordered" evidence="8">
    <location>
        <begin position="128"/>
        <end position="173"/>
    </location>
</feature>
<comment type="similarity">
    <text evidence="2">Belongs to the troponin T family.</text>
</comment>
<reference evidence="9" key="1">
    <citation type="submission" date="2025-08" db="UniProtKB">
        <authorList>
            <consortium name="Ensembl"/>
        </authorList>
    </citation>
    <scope>IDENTIFICATION</scope>
</reference>